<dbReference type="InterPro" id="IPR026870">
    <property type="entry name" value="Zinc_ribbon_dom"/>
</dbReference>
<evidence type="ECO:0000313" key="6">
    <source>
        <dbReference type="Proteomes" id="UP000581688"/>
    </source>
</evidence>
<dbReference type="EMBL" id="JACHGH010000010">
    <property type="protein sequence ID" value="MBB6454616.1"/>
    <property type="molecule type" value="Genomic_DNA"/>
</dbReference>
<feature type="domain" description="TcaA protein NTF2-like" evidence="3">
    <location>
        <begin position="351"/>
        <end position="462"/>
    </location>
</feature>
<dbReference type="InterPro" id="IPR054530">
    <property type="entry name" value="TcaA_4th"/>
</dbReference>
<proteinExistence type="predicted"/>
<evidence type="ECO:0000256" key="1">
    <source>
        <dbReference type="SAM" id="Phobius"/>
    </source>
</evidence>
<organism evidence="5 6">
    <name type="scientific">Salirhabdus euzebyi</name>
    <dbReference type="NCBI Taxonomy" id="394506"/>
    <lineage>
        <taxon>Bacteria</taxon>
        <taxon>Bacillati</taxon>
        <taxon>Bacillota</taxon>
        <taxon>Bacilli</taxon>
        <taxon>Bacillales</taxon>
        <taxon>Bacillaceae</taxon>
        <taxon>Salirhabdus</taxon>
    </lineage>
</organism>
<dbReference type="Pfam" id="PF13240">
    <property type="entry name" value="Zn_Ribbon_1"/>
    <property type="match status" value="1"/>
</dbReference>
<dbReference type="PANTHER" id="PTHR40038">
    <property type="entry name" value="MEMBRANE-ASSOCIATED PROTEIN TCAA"/>
    <property type="match status" value="1"/>
</dbReference>
<dbReference type="Proteomes" id="UP000581688">
    <property type="component" value="Unassembled WGS sequence"/>
</dbReference>
<evidence type="ECO:0000259" key="2">
    <source>
        <dbReference type="Pfam" id="PF13240"/>
    </source>
</evidence>
<comment type="caution">
    <text evidence="5">The sequence shown here is derived from an EMBL/GenBank/DDBJ whole genome shotgun (WGS) entry which is preliminary data.</text>
</comment>
<feature type="domain" description="Zinc-ribbon" evidence="2">
    <location>
        <begin position="3"/>
        <end position="25"/>
    </location>
</feature>
<dbReference type="PANTHER" id="PTHR40038:SF1">
    <property type="entry name" value="MEMBRANE-ASSOCIATED PROTEIN TCAA"/>
    <property type="match status" value="1"/>
</dbReference>
<dbReference type="RefSeq" id="WP_174497005.1">
    <property type="nucleotide sequence ID" value="NZ_CADDWK010000010.1"/>
</dbReference>
<keyword evidence="1" id="KW-1133">Transmembrane helix</keyword>
<dbReference type="Pfam" id="PF22820">
    <property type="entry name" value="TcaA_3rd_4th"/>
    <property type="match status" value="1"/>
</dbReference>
<evidence type="ECO:0000313" key="5">
    <source>
        <dbReference type="EMBL" id="MBB6454616.1"/>
    </source>
</evidence>
<keyword evidence="1" id="KW-0472">Membrane</keyword>
<gene>
    <name evidence="5" type="ORF">HNQ94_003105</name>
</gene>
<dbReference type="InterPro" id="IPR054528">
    <property type="entry name" value="TcaA_5th"/>
</dbReference>
<evidence type="ECO:0000259" key="4">
    <source>
        <dbReference type="Pfam" id="PF22820"/>
    </source>
</evidence>
<keyword evidence="1" id="KW-0812">Transmembrane</keyword>
<feature type="transmembrane region" description="Helical" evidence="1">
    <location>
        <begin position="58"/>
        <end position="77"/>
    </location>
</feature>
<dbReference type="Pfam" id="PF22819">
    <property type="entry name" value="TcaA_5th"/>
    <property type="match status" value="1"/>
</dbReference>
<sequence length="472" mass="53409">MNFCRSCGSKLDTEKKFCIHCGAPLENGPTDHYSELSSQELTTYQRTKRKPLSKATKIFLTFGIGLILALVITHQILSSHYDPMKDLQAMDQALATNSIQTLNEYIEFDDSAILDEESYFEYIKDVEWEVVKEQYTKIIKEPTDSTSTIASSLGAPLYYVKNEPILFGLYNQFSLEAVPSELKVVSALDDTQIKIENISTTIGVNTSTTIADIYPGTFTLSGTANNDFGEFQYEDTITIQAITEVEKAIEFPIKNYAINTNVPEADLFLNDQPFGIKLSAIDQLGPFPVDSSSILHAQWRKPNGEVIQSSSVNVKEYATANEIPLMFAESDLVEEKEVETASTTEEQGNHEAAGQYVLDFRNAYEIALNRQDFSYIEPYLLDGSHVDEDLHQYIKDLMGSTYHYDFESNTVLDSNIIDNKTAKITTRELFTYTTSSGEKIYYDKSKVYTVIYENGVYQITYIEYTDTDRTYN</sequence>
<protein>
    <submittedName>
        <fullName evidence="5">Putative membrane protein YvbJ</fullName>
    </submittedName>
</protein>
<keyword evidence="6" id="KW-1185">Reference proteome</keyword>
<reference evidence="5 6" key="1">
    <citation type="submission" date="2020-08" db="EMBL/GenBank/DDBJ databases">
        <title>Genomic Encyclopedia of Type Strains, Phase IV (KMG-IV): sequencing the most valuable type-strain genomes for metagenomic binning, comparative biology and taxonomic classification.</title>
        <authorList>
            <person name="Goeker M."/>
        </authorList>
    </citation>
    <scope>NUCLEOTIDE SEQUENCE [LARGE SCALE GENOMIC DNA]</scope>
    <source>
        <strain evidence="5 6">DSM 19612</strain>
    </source>
</reference>
<accession>A0A841Q889</accession>
<evidence type="ECO:0000259" key="3">
    <source>
        <dbReference type="Pfam" id="PF22819"/>
    </source>
</evidence>
<feature type="domain" description="TcaA 4th" evidence="4">
    <location>
        <begin position="253"/>
        <end position="319"/>
    </location>
</feature>
<dbReference type="AlphaFoldDB" id="A0A841Q889"/>
<name>A0A841Q889_9BACI</name>